<feature type="domain" description="ELP1 alpha-solenoid" evidence="10">
    <location>
        <begin position="726"/>
        <end position="814"/>
    </location>
</feature>
<dbReference type="Pfam" id="PF04762">
    <property type="entry name" value="Beta-prop_ELP1_1st"/>
    <property type="match status" value="1"/>
</dbReference>
<comment type="similarity">
    <text evidence="2 5">Belongs to the ELP1/IKA1 family.</text>
</comment>
<dbReference type="EMBL" id="CAIF01000154">
    <property type="protein sequence ID" value="CCH44803.1"/>
    <property type="molecule type" value="Genomic_DNA"/>
</dbReference>
<evidence type="ECO:0000256" key="4">
    <source>
        <dbReference type="ARBA" id="ARBA00022694"/>
    </source>
</evidence>
<dbReference type="InterPro" id="IPR056167">
    <property type="entry name" value="A-sol_ELP1"/>
</dbReference>
<comment type="function">
    <text evidence="5">Component of the elongator complex which is required for multiple tRNA modifications, including mcm5U (5-methoxycarbonylmethyl uridine), mcm5s2U (5-methoxycarbonylmethyl-2-thiouridine), and ncm5U (5-carbamoylmethyl uridine). The elongator complex catalyzes formation of carboxymethyluridine in the wobble base at position 34 in tRNAs.</text>
</comment>
<dbReference type="GO" id="GO:0000049">
    <property type="term" value="F:tRNA binding"/>
    <property type="evidence" value="ECO:0007669"/>
    <property type="project" value="TreeGrafter"/>
</dbReference>
<evidence type="ECO:0000259" key="10">
    <source>
        <dbReference type="Pfam" id="PF23925"/>
    </source>
</evidence>
<evidence type="ECO:0000256" key="5">
    <source>
        <dbReference type="PIRNR" id="PIRNR017233"/>
    </source>
</evidence>
<dbReference type="PANTHER" id="PTHR12747:SF0">
    <property type="entry name" value="ELONGATOR COMPLEX PROTEIN 1"/>
    <property type="match status" value="1"/>
</dbReference>
<feature type="domain" description="ELP1 first N-terminal beta-propeller" evidence="7">
    <location>
        <begin position="1"/>
        <end position="372"/>
    </location>
</feature>
<dbReference type="GO" id="GO:0033588">
    <property type="term" value="C:elongator holoenzyme complex"/>
    <property type="evidence" value="ECO:0007669"/>
    <property type="project" value="InterPro"/>
</dbReference>
<dbReference type="UniPathway" id="UPA00988"/>
<comment type="caution">
    <text evidence="12">The sequence shown here is derived from an EMBL/GenBank/DDBJ whole genome shotgun (WGS) entry which is preliminary data.</text>
</comment>
<dbReference type="PANTHER" id="PTHR12747">
    <property type="entry name" value="ELONGATOR COMPLEX PROTEIN 1"/>
    <property type="match status" value="1"/>
</dbReference>
<dbReference type="Pfam" id="PF23797">
    <property type="entry name" value="Beta-prop_ELP1_2nd"/>
    <property type="match status" value="1"/>
</dbReference>
<comment type="pathway">
    <text evidence="1">tRNA modification; 5-methoxycarbonylmethyl-2-thiouridine-tRNA biosynthesis.</text>
</comment>
<dbReference type="InterPro" id="IPR036322">
    <property type="entry name" value="WD40_repeat_dom_sf"/>
</dbReference>
<evidence type="ECO:0000313" key="12">
    <source>
        <dbReference type="EMBL" id="CCH44803.1"/>
    </source>
</evidence>
<dbReference type="PIRSF" id="PIRSF017233">
    <property type="entry name" value="IKAP"/>
    <property type="match status" value="1"/>
</dbReference>
<dbReference type="InParanoid" id="K0KUD1"/>
<dbReference type="FunCoup" id="K0KUD1">
    <property type="interactions" value="1102"/>
</dbReference>
<comment type="subcellular location">
    <subcellularLocation>
        <location evidence="5">Cytoplasm</location>
    </subcellularLocation>
    <subcellularLocation>
        <location evidence="5">Nucleus</location>
    </subcellularLocation>
</comment>
<feature type="domain" description="ELP1 alpha-solenoid" evidence="10">
    <location>
        <begin position="837"/>
        <end position="948"/>
    </location>
</feature>
<feature type="domain" description="ELP1 three-helical bundle" evidence="11">
    <location>
        <begin position="1131"/>
        <end position="1304"/>
    </location>
</feature>
<dbReference type="GO" id="GO:0002926">
    <property type="term" value="P:tRNA wobble base 5-methoxycarbonylmethyl-2-thiouridinylation"/>
    <property type="evidence" value="ECO:0007669"/>
    <property type="project" value="TreeGrafter"/>
</dbReference>
<dbReference type="Pfam" id="PF23936">
    <property type="entry name" value="HB_ELP1"/>
    <property type="match status" value="1"/>
</dbReference>
<evidence type="ECO:0000259" key="7">
    <source>
        <dbReference type="Pfam" id="PF04762"/>
    </source>
</evidence>
<dbReference type="Pfam" id="PF23878">
    <property type="entry name" value="TPR_ELP1"/>
    <property type="match status" value="1"/>
</dbReference>
<keyword evidence="3 5" id="KW-0963">Cytoplasm</keyword>
<dbReference type="InterPro" id="IPR056169">
    <property type="entry name" value="HB_ELP1"/>
</dbReference>
<dbReference type="GO" id="GO:0005829">
    <property type="term" value="C:cytosol"/>
    <property type="evidence" value="ECO:0007669"/>
    <property type="project" value="TreeGrafter"/>
</dbReference>
<dbReference type="eggNOG" id="KOG1920">
    <property type="taxonomic scope" value="Eukaryota"/>
</dbReference>
<dbReference type="InterPro" id="IPR056165">
    <property type="entry name" value="Beta-prop_ELP1_2nd"/>
</dbReference>
<dbReference type="Pfam" id="PF23925">
    <property type="entry name" value="A-sol_ELP1"/>
    <property type="match status" value="2"/>
</dbReference>
<gene>
    <name evidence="12" type="primary">ELP1</name>
    <name evidence="12" type="ORF">BN7_4371</name>
</gene>
<feature type="compositionally biased region" description="Low complexity" evidence="6">
    <location>
        <begin position="1208"/>
        <end position="1222"/>
    </location>
</feature>
<dbReference type="Proteomes" id="UP000009328">
    <property type="component" value="Unassembled WGS sequence"/>
</dbReference>
<keyword evidence="4" id="KW-0819">tRNA processing</keyword>
<evidence type="ECO:0000256" key="2">
    <source>
        <dbReference type="ARBA" id="ARBA00006086"/>
    </source>
</evidence>
<feature type="domain" description="ELP1 TPR" evidence="9">
    <location>
        <begin position="956"/>
        <end position="1118"/>
    </location>
</feature>
<dbReference type="SUPFAM" id="SSF50978">
    <property type="entry name" value="WD40 repeat-like"/>
    <property type="match status" value="1"/>
</dbReference>
<dbReference type="GO" id="GO:0005634">
    <property type="term" value="C:nucleus"/>
    <property type="evidence" value="ECO:0007669"/>
    <property type="project" value="UniProtKB-SubCell"/>
</dbReference>
<dbReference type="InterPro" id="IPR056164">
    <property type="entry name" value="Beta-prop_ELP1_1st"/>
</dbReference>
<feature type="region of interest" description="Disordered" evidence="6">
    <location>
        <begin position="1208"/>
        <end position="1237"/>
    </location>
</feature>
<reference evidence="12 13" key="1">
    <citation type="journal article" date="2012" name="Eukaryot. Cell">
        <title>Draft genome sequence of Wickerhamomyces ciferrii NRRL Y-1031 F-60-10.</title>
        <authorList>
            <person name="Schneider J."/>
            <person name="Andrea H."/>
            <person name="Blom J."/>
            <person name="Jaenicke S."/>
            <person name="Ruckert C."/>
            <person name="Schorsch C."/>
            <person name="Szczepanowski R."/>
            <person name="Farwick M."/>
            <person name="Goesmann A."/>
            <person name="Puhler A."/>
            <person name="Schaffer S."/>
            <person name="Tauch A."/>
            <person name="Kohler T."/>
            <person name="Brinkrolf K."/>
        </authorList>
    </citation>
    <scope>NUCLEOTIDE SEQUENCE [LARGE SCALE GENOMIC DNA]</scope>
    <source>
        <strain evidence="13">ATCC 14091 / BCRC 22168 / CBS 111 / JCM 3599 / NBRC 0793 / NRRL Y-1031 F-60-10</strain>
    </source>
</reference>
<evidence type="ECO:0000256" key="3">
    <source>
        <dbReference type="ARBA" id="ARBA00022490"/>
    </source>
</evidence>
<dbReference type="STRING" id="1206466.K0KUD1"/>
<dbReference type="InterPro" id="IPR006849">
    <property type="entry name" value="Elp1"/>
</dbReference>
<protein>
    <recommendedName>
        <fullName evidence="5">Elongator complex protein 1</fullName>
    </recommendedName>
</protein>
<evidence type="ECO:0000313" key="13">
    <source>
        <dbReference type="Proteomes" id="UP000009328"/>
    </source>
</evidence>
<evidence type="ECO:0000259" key="11">
    <source>
        <dbReference type="Pfam" id="PF23936"/>
    </source>
</evidence>
<name>K0KUD1_WICCF</name>
<keyword evidence="5" id="KW-0539">Nucleus</keyword>
<evidence type="ECO:0000259" key="8">
    <source>
        <dbReference type="Pfam" id="PF23797"/>
    </source>
</evidence>
<organism evidence="12 13">
    <name type="scientific">Wickerhamomyces ciferrii (strain ATCC 14091 / BCRC 22168 / CBS 111 / JCM 3599 / NBRC 0793 / NRRL Y-1031 F-60-10)</name>
    <name type="common">Yeast</name>
    <name type="synonym">Pichia ciferrii</name>
    <dbReference type="NCBI Taxonomy" id="1206466"/>
    <lineage>
        <taxon>Eukaryota</taxon>
        <taxon>Fungi</taxon>
        <taxon>Dikarya</taxon>
        <taxon>Ascomycota</taxon>
        <taxon>Saccharomycotina</taxon>
        <taxon>Saccharomycetes</taxon>
        <taxon>Phaffomycetales</taxon>
        <taxon>Wickerhamomycetaceae</taxon>
        <taxon>Wickerhamomyces</taxon>
    </lineage>
</organism>
<evidence type="ECO:0000259" key="9">
    <source>
        <dbReference type="Pfam" id="PF23878"/>
    </source>
</evidence>
<evidence type="ECO:0000256" key="1">
    <source>
        <dbReference type="ARBA" id="ARBA00005043"/>
    </source>
</evidence>
<dbReference type="HOGENOM" id="CLU_001477_0_1_1"/>
<proteinExistence type="inferred from homology"/>
<sequence length="1343" mass="153382">MRNLVCLNRGRIQPTSSTAPDLPIKDSVFDPVNDSLTIILGPGDFGIYEIQQFTRDGKVKTLASFPSQEELISFAHFADSNQLVCIFANGDIITATYDSFNEEIDPDQTIVEIVGSIDNGLQAASWSSDEETLVLVTNEKTIILLSRLFEPIAESTLQESDSNLSNHVDVGWGSKETQFKGKGAKQLERDLIKNLDLERDTNKRDPTMPLYVDNGDLSTFDNHLASITWRSDCEFFAVSTIDNINNTDRRMIRVFSREGVLENVSEPVDFLENQLSWGNLISSIQRRTNVPEEDQSLDLVFFEKNGLRHLEFDTRLSINTKIDDILWNSTNEALAIKSQNKIYLWTTKNYHWYLKQEINSVEDINFMKWHPEKNLRLLIGTNSKIEIIDFAYKTTIGPSVVPLDVGMNIVVDGSTVNLTPLSIANVPPPISYRDFDVDGNVLDVAVSKSNEIFAALTNESISFANVDLDSMKSGKHPQIISSMKKSEFATSDEHLRQVAFTNDDIVGVLLDSEAGISRIILIDVSDLNDPYVKSSIDSSLKIVLMKSQADWSSITYETVDGSINRILKTFNPEIEDDDFNSVQVAKFPQLCNDYELAVIQIDYGQIEDEYEIENEWSKPNVDSTPLVAFGISSNGKLFANEVQLTSAVTSLKITEGHLIFTTAQHVLRFVHLNTTEFKPLIESTDATSDERVRQIERGSLLANVIPSKSAVVLQAPRGNLETINPRIMVLQGVRKDIKNRNYKNAFITCRTHRIDLDLLHDYDPELFIQNIELFVKQIERIDYLDLFVSCLHEDDVAKTKYQETYSDEEIDQKVIANHQLQQQQEQNGNNDNYQRRRWVDPKDSKINKICEAILAVLLTPPYKEKYLQTIITAYACEKPANLTDALSLISSFTNKEDAEKSVVHLCFLQDVNVLYNTALGLYDIKLTLAIAQHSQKDPKEYLPFLQNLHSQTELRRKFLIDTHLKKFEKAIVHLSEIIKDDEEISEEFKNYVVEHELYKVALGIYRYEHQKQNSILDLYAKNLYSKQEYVEAGITYELLGNLEDALEAYILGQKWREALAITEREEFKDQMIETAERLIGSLTEAHKYSDAATIEFKFLGHLEEAIRLYCKEYFYEEAILLAQKEKKPEFIEDIVDSSLGDGFGTIAELIADCKGQLTSQLRRLRELRTKKEEDPYAFFGQIEDSDAADNVSVAPSETSTKESFFTRYTGKTGGTAKTGASRRTAKNKRREERKRARGKKNTIYEEEYLVKSIGRLIERLDQTKPEAIRLIEGLIRRGKREQAYQVQKTFVDLIEELKENIVEIYNISEKDRERIDENGEVYYIPEIPVPEIKDFPKKATLDY</sequence>
<keyword evidence="13" id="KW-1185">Reference proteome</keyword>
<feature type="domain" description="ELP1 N-terminal second beta-propeller" evidence="8">
    <location>
        <begin position="410"/>
        <end position="701"/>
    </location>
</feature>
<evidence type="ECO:0000256" key="6">
    <source>
        <dbReference type="SAM" id="MobiDB-lite"/>
    </source>
</evidence>
<dbReference type="InterPro" id="IPR056166">
    <property type="entry name" value="TPR_ELP1"/>
</dbReference>
<accession>K0KUD1</accession>